<evidence type="ECO:0000313" key="2">
    <source>
        <dbReference type="EMBL" id="WVZ04304.1"/>
    </source>
</evidence>
<evidence type="ECO:0000313" key="3">
    <source>
        <dbReference type="Proteomes" id="UP001374535"/>
    </source>
</evidence>
<name>A0AAQ3N747_VIGMU</name>
<organism evidence="2 3">
    <name type="scientific">Vigna mungo</name>
    <name type="common">Black gram</name>
    <name type="synonym">Phaseolus mungo</name>
    <dbReference type="NCBI Taxonomy" id="3915"/>
    <lineage>
        <taxon>Eukaryota</taxon>
        <taxon>Viridiplantae</taxon>
        <taxon>Streptophyta</taxon>
        <taxon>Embryophyta</taxon>
        <taxon>Tracheophyta</taxon>
        <taxon>Spermatophyta</taxon>
        <taxon>Magnoliopsida</taxon>
        <taxon>eudicotyledons</taxon>
        <taxon>Gunneridae</taxon>
        <taxon>Pentapetalae</taxon>
        <taxon>rosids</taxon>
        <taxon>fabids</taxon>
        <taxon>Fabales</taxon>
        <taxon>Fabaceae</taxon>
        <taxon>Papilionoideae</taxon>
        <taxon>50 kb inversion clade</taxon>
        <taxon>NPAAA clade</taxon>
        <taxon>indigoferoid/millettioid clade</taxon>
        <taxon>Phaseoleae</taxon>
        <taxon>Vigna</taxon>
    </lineage>
</organism>
<dbReference type="Proteomes" id="UP001374535">
    <property type="component" value="Chromosome 7"/>
</dbReference>
<accession>A0AAQ3N747</accession>
<sequence length="101" mass="11821">MKPNISSTLNQINHDERPYSFNHHRFTQPQNPTRESSSQSTIEASKTMKHSHQPHVNRSPKSQTKNLKSQNPTSHRHRKPNRKLKNPNCLIVICNHIKIDR</sequence>
<gene>
    <name evidence="2" type="ORF">V8G54_025110</name>
</gene>
<keyword evidence="3" id="KW-1185">Reference proteome</keyword>
<feature type="region of interest" description="Disordered" evidence="1">
    <location>
        <begin position="1"/>
        <end position="87"/>
    </location>
</feature>
<protein>
    <submittedName>
        <fullName evidence="2">Uncharacterized protein</fullName>
    </submittedName>
</protein>
<evidence type="ECO:0000256" key="1">
    <source>
        <dbReference type="SAM" id="MobiDB-lite"/>
    </source>
</evidence>
<reference evidence="2 3" key="1">
    <citation type="journal article" date="2023" name="Life. Sci Alliance">
        <title>Evolutionary insights into 3D genome organization and epigenetic landscape of Vigna mungo.</title>
        <authorList>
            <person name="Junaid A."/>
            <person name="Singh B."/>
            <person name="Bhatia S."/>
        </authorList>
    </citation>
    <scope>NUCLEOTIDE SEQUENCE [LARGE SCALE GENOMIC DNA]</scope>
    <source>
        <strain evidence="2">Urdbean</strain>
    </source>
</reference>
<dbReference type="EMBL" id="CP144694">
    <property type="protein sequence ID" value="WVZ04304.1"/>
    <property type="molecule type" value="Genomic_DNA"/>
</dbReference>
<feature type="compositionally biased region" description="Basic residues" evidence="1">
    <location>
        <begin position="74"/>
        <end position="85"/>
    </location>
</feature>
<proteinExistence type="predicted"/>
<dbReference type="AlphaFoldDB" id="A0AAQ3N747"/>
<feature type="compositionally biased region" description="Polar residues" evidence="1">
    <location>
        <begin position="56"/>
        <end position="73"/>
    </location>
</feature>
<feature type="compositionally biased region" description="Polar residues" evidence="1">
    <location>
        <begin position="1"/>
        <end position="12"/>
    </location>
</feature>
<feature type="compositionally biased region" description="Polar residues" evidence="1">
    <location>
        <begin position="27"/>
        <end position="44"/>
    </location>
</feature>